<dbReference type="Proteomes" id="UP001233673">
    <property type="component" value="Unassembled WGS sequence"/>
</dbReference>
<dbReference type="RefSeq" id="WP_306002006.1">
    <property type="nucleotide sequence ID" value="NZ_JASNFN010000058.1"/>
</dbReference>
<accession>A0ABT9IIV7</accession>
<sequence>MRKAFAIPSVAIAAAAFPLLTMSAASAAHDGSYQADLGSLNDSGVTGTGMVTLEGDQAIVTVEANGVLAGSPHAQHFHIGAQGVCPPASADSDGDGIVTTADGIPFYGEIGASLTTEGDTGADSGLAVDRFPTPEGDSYTYERTFSIDQATQEAFAAGTAVLVVHGIDVNGNGEYDAEAGQSSLDPSLPLEATAPAACGVLNASQMGQMPAGGADTGAGATSGIEEQAAIGVGALAAAGAVAAGTVAYRRRQAADQA</sequence>
<evidence type="ECO:0000313" key="3">
    <source>
        <dbReference type="Proteomes" id="UP001233673"/>
    </source>
</evidence>
<keyword evidence="3" id="KW-1185">Reference proteome</keyword>
<comment type="caution">
    <text evidence="2">The sequence shown here is derived from an EMBL/GenBank/DDBJ whole genome shotgun (WGS) entry which is preliminary data.</text>
</comment>
<feature type="signal peptide" evidence="1">
    <location>
        <begin position="1"/>
        <end position="27"/>
    </location>
</feature>
<evidence type="ECO:0000256" key="1">
    <source>
        <dbReference type="SAM" id="SignalP"/>
    </source>
</evidence>
<reference evidence="3" key="1">
    <citation type="submission" date="2023-05" db="EMBL/GenBank/DDBJ databases">
        <title>Draft genome of Pseudofrankia sp. BMG5.37.</title>
        <authorList>
            <person name="Gtari M."/>
            <person name="Ghodhbane F."/>
            <person name="Sbissi I."/>
        </authorList>
    </citation>
    <scope>NUCLEOTIDE SEQUENCE [LARGE SCALE GENOMIC DNA]</scope>
    <source>
        <strain evidence="3">BMG 814</strain>
    </source>
</reference>
<dbReference type="EMBL" id="JASNFN010000058">
    <property type="protein sequence ID" value="MDP5185516.1"/>
    <property type="molecule type" value="Genomic_DNA"/>
</dbReference>
<evidence type="ECO:0008006" key="4">
    <source>
        <dbReference type="Google" id="ProtNLM"/>
    </source>
</evidence>
<name>A0ABT9IIV7_9ACTN</name>
<feature type="chain" id="PRO_5046313680" description="CHRD domain-containing protein" evidence="1">
    <location>
        <begin position="28"/>
        <end position="257"/>
    </location>
</feature>
<keyword evidence="1" id="KW-0732">Signal</keyword>
<proteinExistence type="predicted"/>
<organism evidence="2 3">
    <name type="scientific">Blastococcus carthaginiensis</name>
    <dbReference type="NCBI Taxonomy" id="3050034"/>
    <lineage>
        <taxon>Bacteria</taxon>
        <taxon>Bacillati</taxon>
        <taxon>Actinomycetota</taxon>
        <taxon>Actinomycetes</taxon>
        <taxon>Geodermatophilales</taxon>
        <taxon>Geodermatophilaceae</taxon>
        <taxon>Blastococcus</taxon>
    </lineage>
</organism>
<evidence type="ECO:0000313" key="2">
    <source>
        <dbReference type="EMBL" id="MDP5185516.1"/>
    </source>
</evidence>
<protein>
    <recommendedName>
        <fullName evidence="4">CHRD domain-containing protein</fullName>
    </recommendedName>
</protein>
<gene>
    <name evidence="2" type="ORF">QOZ88_23030</name>
</gene>